<protein>
    <recommendedName>
        <fullName evidence="2">feruloyl esterase</fullName>
        <ecNumber evidence="2">3.1.1.73</ecNumber>
    </recommendedName>
</protein>
<dbReference type="GO" id="GO:0045493">
    <property type="term" value="P:xylan catabolic process"/>
    <property type="evidence" value="ECO:0007669"/>
    <property type="project" value="UniProtKB-KW"/>
</dbReference>
<keyword evidence="7" id="KW-0119">Carbohydrate metabolism</keyword>
<evidence type="ECO:0000256" key="10">
    <source>
        <dbReference type="SAM" id="SignalP"/>
    </source>
</evidence>
<dbReference type="GO" id="GO:0030600">
    <property type="term" value="F:feruloyl esterase activity"/>
    <property type="evidence" value="ECO:0007669"/>
    <property type="project" value="UniProtKB-EC"/>
</dbReference>
<gene>
    <name evidence="12" type="ORF">BS50DRAFT_412091</name>
</gene>
<dbReference type="PANTHER" id="PTHR38050:SF2">
    <property type="entry name" value="FERULOYL ESTERASE C-RELATED"/>
    <property type="match status" value="1"/>
</dbReference>
<dbReference type="GO" id="GO:0005576">
    <property type="term" value="C:extracellular region"/>
    <property type="evidence" value="ECO:0007669"/>
    <property type="project" value="UniProtKB-SubCell"/>
</dbReference>
<dbReference type="STRING" id="1448308.A0A2T2NM14"/>
<dbReference type="GO" id="GO:0006508">
    <property type="term" value="P:proteolysis"/>
    <property type="evidence" value="ECO:0007669"/>
    <property type="project" value="InterPro"/>
</dbReference>
<feature type="signal peptide" evidence="10">
    <location>
        <begin position="1"/>
        <end position="21"/>
    </location>
</feature>
<keyword evidence="5 10" id="KW-0732">Signal</keyword>
<dbReference type="EMBL" id="KZ678136">
    <property type="protein sequence ID" value="PSN66306.1"/>
    <property type="molecule type" value="Genomic_DNA"/>
</dbReference>
<comment type="subcellular location">
    <subcellularLocation>
        <location evidence="1">Secreted</location>
    </subcellularLocation>
</comment>
<name>A0A2T2NM14_CORCC</name>
<dbReference type="Proteomes" id="UP000240883">
    <property type="component" value="Unassembled WGS sequence"/>
</dbReference>
<dbReference type="InterPro" id="IPR001375">
    <property type="entry name" value="Peptidase_S9_cat"/>
</dbReference>
<evidence type="ECO:0000256" key="3">
    <source>
        <dbReference type="ARBA" id="ARBA00022525"/>
    </source>
</evidence>
<keyword evidence="6 12" id="KW-0378">Hydrolase</keyword>
<keyword evidence="3" id="KW-0964">Secreted</keyword>
<feature type="chain" id="PRO_5032657735" description="feruloyl esterase" evidence="10">
    <location>
        <begin position="22"/>
        <end position="335"/>
    </location>
</feature>
<proteinExistence type="predicted"/>
<dbReference type="InterPro" id="IPR029058">
    <property type="entry name" value="AB_hydrolase_fold"/>
</dbReference>
<keyword evidence="8" id="KW-0624">Polysaccharide degradation</keyword>
<keyword evidence="4" id="KW-0858">Xylan degradation</keyword>
<evidence type="ECO:0000313" key="13">
    <source>
        <dbReference type="Proteomes" id="UP000240883"/>
    </source>
</evidence>
<dbReference type="PANTHER" id="PTHR38050">
    <property type="match status" value="1"/>
</dbReference>
<evidence type="ECO:0000256" key="2">
    <source>
        <dbReference type="ARBA" id="ARBA00013091"/>
    </source>
</evidence>
<dbReference type="GO" id="GO:0008236">
    <property type="term" value="F:serine-type peptidase activity"/>
    <property type="evidence" value="ECO:0007669"/>
    <property type="project" value="InterPro"/>
</dbReference>
<dbReference type="InterPro" id="IPR043595">
    <property type="entry name" value="FaeB/C/D"/>
</dbReference>
<dbReference type="SUPFAM" id="SSF53474">
    <property type="entry name" value="alpha/beta-Hydrolases"/>
    <property type="match status" value="1"/>
</dbReference>
<dbReference type="Gene3D" id="3.40.50.1820">
    <property type="entry name" value="alpha/beta hydrolase"/>
    <property type="match status" value="1"/>
</dbReference>
<reference evidence="12 13" key="1">
    <citation type="journal article" date="2018" name="Front. Microbiol.">
        <title>Genome-Wide Analysis of Corynespora cassiicola Leaf Fall Disease Putative Effectors.</title>
        <authorList>
            <person name="Lopez D."/>
            <person name="Ribeiro S."/>
            <person name="Label P."/>
            <person name="Fumanal B."/>
            <person name="Venisse J.S."/>
            <person name="Kohler A."/>
            <person name="de Oliveira R.R."/>
            <person name="Labutti K."/>
            <person name="Lipzen A."/>
            <person name="Lail K."/>
            <person name="Bauer D."/>
            <person name="Ohm R.A."/>
            <person name="Barry K.W."/>
            <person name="Spatafora J."/>
            <person name="Grigoriev I.V."/>
            <person name="Martin F.M."/>
            <person name="Pujade-Renaud V."/>
        </authorList>
    </citation>
    <scope>NUCLEOTIDE SEQUENCE [LARGE SCALE GENOMIC DNA]</scope>
    <source>
        <strain evidence="12 13">Philippines</strain>
    </source>
</reference>
<dbReference type="AlphaFoldDB" id="A0A2T2NM14"/>
<evidence type="ECO:0000259" key="11">
    <source>
        <dbReference type="Pfam" id="PF00326"/>
    </source>
</evidence>
<organism evidence="12 13">
    <name type="scientific">Corynespora cassiicola Philippines</name>
    <dbReference type="NCBI Taxonomy" id="1448308"/>
    <lineage>
        <taxon>Eukaryota</taxon>
        <taxon>Fungi</taxon>
        <taxon>Dikarya</taxon>
        <taxon>Ascomycota</taxon>
        <taxon>Pezizomycotina</taxon>
        <taxon>Dothideomycetes</taxon>
        <taxon>Pleosporomycetidae</taxon>
        <taxon>Pleosporales</taxon>
        <taxon>Corynesporascaceae</taxon>
        <taxon>Corynespora</taxon>
    </lineage>
</organism>
<evidence type="ECO:0000256" key="9">
    <source>
        <dbReference type="ARBA" id="ARBA00034075"/>
    </source>
</evidence>
<dbReference type="EC" id="3.1.1.73" evidence="2"/>
<dbReference type="OrthoDB" id="424610at2759"/>
<dbReference type="Pfam" id="PF00326">
    <property type="entry name" value="Peptidase_S9"/>
    <property type="match status" value="1"/>
</dbReference>
<comment type="catalytic activity">
    <reaction evidence="9">
        <text>feruloyl-polysaccharide + H2O = ferulate + polysaccharide.</text>
        <dbReference type="EC" id="3.1.1.73"/>
    </reaction>
</comment>
<evidence type="ECO:0000313" key="12">
    <source>
        <dbReference type="EMBL" id="PSN66306.1"/>
    </source>
</evidence>
<sequence>MYSYVLAGSTLLASLAAPVVAQKNSAGCGKALPNGLTPGGASVNITIESQSHPGGVSRQYLAHLPPNFAAGNDKAAPLIVAFHGQSQPAWSLERITGLSTAELNKDAIVVYPSGMNVQEPGFQWLGIPEAPPSSEYDDRIFVGEVLDSLTSSLCIDESRIYATGASNGGGMTGLAACTPALNKRFAAFAMIVAAFYPDSELTEPLFEAGCVPELGGRRLPMLEMHGLNDSVIAYDGNNSPAPNSIPIPDWIDSWLERNACSGVQPATEVVDANLTTYRWACGAQDDLMVHYKINNFGHGWPSTTNQGEPWETLRLAPTNFNATSVIVDWFSKWTL</sequence>
<evidence type="ECO:0000256" key="5">
    <source>
        <dbReference type="ARBA" id="ARBA00022729"/>
    </source>
</evidence>
<feature type="domain" description="Peptidase S9 prolyl oligopeptidase catalytic" evidence="11">
    <location>
        <begin position="104"/>
        <end position="189"/>
    </location>
</feature>
<keyword evidence="13" id="KW-1185">Reference proteome</keyword>
<evidence type="ECO:0000256" key="8">
    <source>
        <dbReference type="ARBA" id="ARBA00023326"/>
    </source>
</evidence>
<evidence type="ECO:0000256" key="7">
    <source>
        <dbReference type="ARBA" id="ARBA00023277"/>
    </source>
</evidence>
<accession>A0A2T2NM14</accession>
<evidence type="ECO:0000256" key="6">
    <source>
        <dbReference type="ARBA" id="ARBA00022801"/>
    </source>
</evidence>
<evidence type="ECO:0000256" key="4">
    <source>
        <dbReference type="ARBA" id="ARBA00022651"/>
    </source>
</evidence>
<evidence type="ECO:0000256" key="1">
    <source>
        <dbReference type="ARBA" id="ARBA00004613"/>
    </source>
</evidence>